<feature type="transmembrane region" description="Helical" evidence="9">
    <location>
        <begin position="7"/>
        <end position="30"/>
    </location>
</feature>
<evidence type="ECO:0000313" key="12">
    <source>
        <dbReference type="Proteomes" id="UP001597079"/>
    </source>
</evidence>
<name>A0ABW4JDQ7_9BACL</name>
<evidence type="ECO:0000313" key="11">
    <source>
        <dbReference type="EMBL" id="MFD1674432.1"/>
    </source>
</evidence>
<keyword evidence="5 9" id="KW-0812">Transmembrane</keyword>
<protein>
    <submittedName>
        <fullName evidence="11">MFS transporter</fullName>
    </submittedName>
</protein>
<dbReference type="PANTHER" id="PTHR43124:SF3">
    <property type="entry name" value="CHLORAMPHENICOL EFFLUX PUMP RV0191"/>
    <property type="match status" value="1"/>
</dbReference>
<evidence type="ECO:0000259" key="10">
    <source>
        <dbReference type="PROSITE" id="PS50850"/>
    </source>
</evidence>
<dbReference type="InterPro" id="IPR001958">
    <property type="entry name" value="Tet-R_TetA/multi-R_MdtG-like"/>
</dbReference>
<comment type="similarity">
    <text evidence="2">Belongs to the major facilitator superfamily. TCR/Tet family.</text>
</comment>
<accession>A0ABW4JDQ7</accession>
<gene>
    <name evidence="11" type="ORF">ACFSB2_06895</name>
</gene>
<feature type="transmembrane region" description="Helical" evidence="9">
    <location>
        <begin position="285"/>
        <end position="303"/>
    </location>
</feature>
<feature type="transmembrane region" description="Helical" evidence="9">
    <location>
        <begin position="73"/>
        <end position="95"/>
    </location>
</feature>
<dbReference type="Pfam" id="PF07690">
    <property type="entry name" value="MFS_1"/>
    <property type="match status" value="1"/>
</dbReference>
<dbReference type="EMBL" id="JBHUCX010000020">
    <property type="protein sequence ID" value="MFD1674432.1"/>
    <property type="molecule type" value="Genomic_DNA"/>
</dbReference>
<dbReference type="Proteomes" id="UP001597079">
    <property type="component" value="Unassembled WGS sequence"/>
</dbReference>
<evidence type="ECO:0000256" key="4">
    <source>
        <dbReference type="ARBA" id="ARBA00022475"/>
    </source>
</evidence>
<proteinExistence type="inferred from homology"/>
<feature type="transmembrane region" description="Helical" evidence="9">
    <location>
        <begin position="251"/>
        <end position="273"/>
    </location>
</feature>
<sequence length="420" mass="45924">MESDKRWALASLASIPLIMTLGNSMLIPVLPQMEKLLHIGSLQVSMIITVYSVVAIFFIPIAGYLSDQYGRKVIIIPSLIITGIGGLISGLSAWFMSDSYWFILIGRLLQGIGAAGAAPIVLPLVGDMFRNESDVSRGLGLIETANTFGKVLSPILGAFLATFIWYLPFLSIPIFCLISIGLVCFLVKAPQNKRQQKIEFRLFVHSIQQLLRQKGRWLFAVFAIGGIAMLVIFGTLFYLSSELEDRFQIKGVTKGLILAIPLMALCLTSFITGKQIKSNKIRMKWLTFIGCLIQTTAIVFGALVTNIYFLISALFLGGIGIGLALPCLDSMITEGIEKKERGTMTSLYSSVRYIGVAVGPPLVSFLTKISHQTVFFTISGICACAACLSFMAVRPGNDSNESTTAQKRKNPMSSIRQKVH</sequence>
<dbReference type="RefSeq" id="WP_377942604.1">
    <property type="nucleotide sequence ID" value="NZ_JBHUCX010000020.1"/>
</dbReference>
<keyword evidence="12" id="KW-1185">Reference proteome</keyword>
<dbReference type="InterPro" id="IPR036259">
    <property type="entry name" value="MFS_trans_sf"/>
</dbReference>
<feature type="transmembrane region" description="Helical" evidence="9">
    <location>
        <begin position="147"/>
        <end position="166"/>
    </location>
</feature>
<dbReference type="PROSITE" id="PS00216">
    <property type="entry name" value="SUGAR_TRANSPORT_1"/>
    <property type="match status" value="1"/>
</dbReference>
<feature type="transmembrane region" description="Helical" evidence="9">
    <location>
        <begin position="101"/>
        <end position="126"/>
    </location>
</feature>
<feature type="region of interest" description="Disordered" evidence="8">
    <location>
        <begin position="396"/>
        <end position="420"/>
    </location>
</feature>
<comment type="caution">
    <text evidence="11">The sequence shown here is derived from an EMBL/GenBank/DDBJ whole genome shotgun (WGS) entry which is preliminary data.</text>
</comment>
<dbReference type="InterPro" id="IPR020846">
    <property type="entry name" value="MFS_dom"/>
</dbReference>
<comment type="subcellular location">
    <subcellularLocation>
        <location evidence="1">Cell membrane</location>
        <topology evidence="1">Multi-pass membrane protein</topology>
    </subcellularLocation>
</comment>
<keyword evidence="4" id="KW-1003">Cell membrane</keyword>
<feature type="transmembrane region" description="Helical" evidence="9">
    <location>
        <begin position="42"/>
        <end position="66"/>
    </location>
</feature>
<dbReference type="InterPro" id="IPR050189">
    <property type="entry name" value="MFS_Efflux_Transporters"/>
</dbReference>
<evidence type="ECO:0000256" key="2">
    <source>
        <dbReference type="ARBA" id="ARBA00007520"/>
    </source>
</evidence>
<feature type="compositionally biased region" description="Polar residues" evidence="8">
    <location>
        <begin position="397"/>
        <end position="420"/>
    </location>
</feature>
<dbReference type="InterPro" id="IPR005829">
    <property type="entry name" value="Sugar_transporter_CS"/>
</dbReference>
<dbReference type="CDD" id="cd17474">
    <property type="entry name" value="MFS_YfmO_like"/>
    <property type="match status" value="1"/>
</dbReference>
<keyword evidence="6 9" id="KW-1133">Transmembrane helix</keyword>
<dbReference type="SUPFAM" id="SSF103473">
    <property type="entry name" value="MFS general substrate transporter"/>
    <property type="match status" value="1"/>
</dbReference>
<dbReference type="InterPro" id="IPR011701">
    <property type="entry name" value="MFS"/>
</dbReference>
<feature type="transmembrane region" description="Helical" evidence="9">
    <location>
        <begin position="217"/>
        <end position="239"/>
    </location>
</feature>
<reference evidence="12" key="1">
    <citation type="journal article" date="2019" name="Int. J. Syst. Evol. Microbiol.">
        <title>The Global Catalogue of Microorganisms (GCM) 10K type strain sequencing project: providing services to taxonomists for standard genome sequencing and annotation.</title>
        <authorList>
            <consortium name="The Broad Institute Genomics Platform"/>
            <consortium name="The Broad Institute Genome Sequencing Center for Infectious Disease"/>
            <person name="Wu L."/>
            <person name="Ma J."/>
        </authorList>
    </citation>
    <scope>NUCLEOTIDE SEQUENCE [LARGE SCALE GENOMIC DNA]</scope>
    <source>
        <strain evidence="12">CGMCC 1.12286</strain>
    </source>
</reference>
<evidence type="ECO:0000256" key="3">
    <source>
        <dbReference type="ARBA" id="ARBA00022448"/>
    </source>
</evidence>
<evidence type="ECO:0000256" key="5">
    <source>
        <dbReference type="ARBA" id="ARBA00022692"/>
    </source>
</evidence>
<feature type="transmembrane region" description="Helical" evidence="9">
    <location>
        <begin position="373"/>
        <end position="393"/>
    </location>
</feature>
<evidence type="ECO:0000256" key="1">
    <source>
        <dbReference type="ARBA" id="ARBA00004651"/>
    </source>
</evidence>
<evidence type="ECO:0000256" key="9">
    <source>
        <dbReference type="SAM" id="Phobius"/>
    </source>
</evidence>
<keyword evidence="3" id="KW-0813">Transport</keyword>
<evidence type="ECO:0000256" key="6">
    <source>
        <dbReference type="ARBA" id="ARBA00022989"/>
    </source>
</evidence>
<organism evidence="11 12">
    <name type="scientific">Alicyclobacillus fodiniaquatilis</name>
    <dbReference type="NCBI Taxonomy" id="1661150"/>
    <lineage>
        <taxon>Bacteria</taxon>
        <taxon>Bacillati</taxon>
        <taxon>Bacillota</taxon>
        <taxon>Bacilli</taxon>
        <taxon>Bacillales</taxon>
        <taxon>Alicyclobacillaceae</taxon>
        <taxon>Alicyclobacillus</taxon>
    </lineage>
</organism>
<feature type="transmembrane region" description="Helical" evidence="9">
    <location>
        <begin position="172"/>
        <end position="189"/>
    </location>
</feature>
<dbReference type="PROSITE" id="PS50850">
    <property type="entry name" value="MFS"/>
    <property type="match status" value="1"/>
</dbReference>
<feature type="domain" description="Major facilitator superfamily (MFS) profile" evidence="10">
    <location>
        <begin position="8"/>
        <end position="397"/>
    </location>
</feature>
<evidence type="ECO:0000256" key="8">
    <source>
        <dbReference type="SAM" id="MobiDB-lite"/>
    </source>
</evidence>
<dbReference type="PRINTS" id="PR01035">
    <property type="entry name" value="TCRTETA"/>
</dbReference>
<feature type="transmembrane region" description="Helical" evidence="9">
    <location>
        <begin position="349"/>
        <end position="367"/>
    </location>
</feature>
<dbReference type="PANTHER" id="PTHR43124">
    <property type="entry name" value="PURINE EFFLUX PUMP PBUE"/>
    <property type="match status" value="1"/>
</dbReference>
<evidence type="ECO:0000256" key="7">
    <source>
        <dbReference type="ARBA" id="ARBA00023136"/>
    </source>
</evidence>
<keyword evidence="7 9" id="KW-0472">Membrane</keyword>
<feature type="transmembrane region" description="Helical" evidence="9">
    <location>
        <begin position="309"/>
        <end position="328"/>
    </location>
</feature>
<dbReference type="Gene3D" id="1.20.1250.20">
    <property type="entry name" value="MFS general substrate transporter like domains"/>
    <property type="match status" value="1"/>
</dbReference>